<name>A0ABT0A0B6_9GAMM</name>
<evidence type="ECO:0000256" key="1">
    <source>
        <dbReference type="ARBA" id="ARBA00048811"/>
    </source>
</evidence>
<reference evidence="4 5" key="1">
    <citation type="submission" date="2022-03" db="EMBL/GenBank/DDBJ databases">
        <title>Luteimonas soily sp. nov., a novel bacterium isolated from the soil.</title>
        <authorList>
            <person name="Zhang X."/>
        </authorList>
    </citation>
    <scope>NUCLEOTIDE SEQUENCE [LARGE SCALE GENOMIC DNA]</scope>
    <source>
        <strain evidence="4 5">50</strain>
    </source>
</reference>
<comment type="catalytic activity">
    <reaction evidence="2">
        <text>IMP + diphosphate = hypoxanthine + 5-phospho-alpha-D-ribose 1-diphosphate</text>
        <dbReference type="Rhea" id="RHEA:17973"/>
        <dbReference type="ChEBI" id="CHEBI:17368"/>
        <dbReference type="ChEBI" id="CHEBI:33019"/>
        <dbReference type="ChEBI" id="CHEBI:58017"/>
        <dbReference type="ChEBI" id="CHEBI:58053"/>
        <dbReference type="EC" id="2.4.2.8"/>
    </reaction>
    <physiologicalReaction direction="right-to-left" evidence="2">
        <dbReference type="Rhea" id="RHEA:17975"/>
    </physiologicalReaction>
</comment>
<comment type="catalytic activity">
    <reaction evidence="1">
        <text>GMP + diphosphate = guanine + 5-phospho-alpha-D-ribose 1-diphosphate</text>
        <dbReference type="Rhea" id="RHEA:25424"/>
        <dbReference type="ChEBI" id="CHEBI:16235"/>
        <dbReference type="ChEBI" id="CHEBI:33019"/>
        <dbReference type="ChEBI" id="CHEBI:58017"/>
        <dbReference type="ChEBI" id="CHEBI:58115"/>
        <dbReference type="EC" id="2.4.2.8"/>
    </reaction>
    <physiologicalReaction direction="right-to-left" evidence="1">
        <dbReference type="Rhea" id="RHEA:25426"/>
    </physiologicalReaction>
</comment>
<accession>A0ABT0A0B6</accession>
<dbReference type="RefSeq" id="WP_243318099.1">
    <property type="nucleotide sequence ID" value="NZ_JALGCL010000001.1"/>
</dbReference>
<dbReference type="InterPro" id="IPR029057">
    <property type="entry name" value="PRTase-like"/>
</dbReference>
<feature type="domain" description="Phosphoribosyltransferase" evidence="3">
    <location>
        <begin position="18"/>
        <end position="154"/>
    </location>
</feature>
<proteinExistence type="predicted"/>
<sequence>MSVVPDLATALARAEVVHDRATIERAIARMAVRIRNDYACSVPASSDSVSSRPVFLTVMHGGLPFAAQLALEIGARGLDLEFDYLHATRYRGATTGGQLAWKHLPETPLRGRRVLLVDDIVDEGHTLAAVRAWCLGQGARDVRIAALAVKRHDRCVPGLRADYAGLDVPDRYVFGYGMDYHEQGRNLPVIYALPE</sequence>
<gene>
    <name evidence="4" type="ORF">MQC88_00195</name>
</gene>
<dbReference type="PANTHER" id="PTHR43340:SF1">
    <property type="entry name" value="HYPOXANTHINE PHOSPHORIBOSYLTRANSFERASE"/>
    <property type="match status" value="1"/>
</dbReference>
<evidence type="ECO:0000313" key="4">
    <source>
        <dbReference type="EMBL" id="MCJ0824393.1"/>
    </source>
</evidence>
<dbReference type="SUPFAM" id="SSF53271">
    <property type="entry name" value="PRTase-like"/>
    <property type="match status" value="1"/>
</dbReference>
<dbReference type="PANTHER" id="PTHR43340">
    <property type="entry name" value="HYPOXANTHINE-GUANINE PHOSPHORIBOSYLTRANSFERASE"/>
    <property type="match status" value="1"/>
</dbReference>
<organism evidence="4 5">
    <name type="scientific">Cognatiluteimonas sedimenti</name>
    <dbReference type="NCBI Taxonomy" id="2927791"/>
    <lineage>
        <taxon>Bacteria</taxon>
        <taxon>Pseudomonadati</taxon>
        <taxon>Pseudomonadota</taxon>
        <taxon>Gammaproteobacteria</taxon>
        <taxon>Lysobacterales</taxon>
        <taxon>Lysobacteraceae</taxon>
        <taxon>Cognatiluteimonas</taxon>
    </lineage>
</organism>
<evidence type="ECO:0000256" key="2">
    <source>
        <dbReference type="ARBA" id="ARBA00049402"/>
    </source>
</evidence>
<keyword evidence="4" id="KW-0328">Glycosyltransferase</keyword>
<evidence type="ECO:0000259" key="3">
    <source>
        <dbReference type="Pfam" id="PF00156"/>
    </source>
</evidence>
<keyword evidence="4" id="KW-0808">Transferase</keyword>
<dbReference type="NCBIfam" id="NF006605">
    <property type="entry name" value="PRK09162.1"/>
    <property type="match status" value="1"/>
</dbReference>
<dbReference type="Proteomes" id="UP001165423">
    <property type="component" value="Unassembled WGS sequence"/>
</dbReference>
<dbReference type="EMBL" id="JALGCL010000001">
    <property type="protein sequence ID" value="MCJ0824393.1"/>
    <property type="molecule type" value="Genomic_DNA"/>
</dbReference>
<dbReference type="EC" id="2.4.2.8" evidence="4"/>
<evidence type="ECO:0000313" key="5">
    <source>
        <dbReference type="Proteomes" id="UP001165423"/>
    </source>
</evidence>
<dbReference type="InterPro" id="IPR050408">
    <property type="entry name" value="HGPRT"/>
</dbReference>
<comment type="caution">
    <text evidence="4">The sequence shown here is derived from an EMBL/GenBank/DDBJ whole genome shotgun (WGS) entry which is preliminary data.</text>
</comment>
<protein>
    <submittedName>
        <fullName evidence="4">Hypoxanthine-guanine phosphoribosyltransferase</fullName>
        <ecNumber evidence="4">2.4.2.8</ecNumber>
    </submittedName>
</protein>
<keyword evidence="5" id="KW-1185">Reference proteome</keyword>
<dbReference type="Gene3D" id="3.40.50.2020">
    <property type="match status" value="1"/>
</dbReference>
<dbReference type="CDD" id="cd06223">
    <property type="entry name" value="PRTases_typeI"/>
    <property type="match status" value="1"/>
</dbReference>
<dbReference type="GO" id="GO:0016757">
    <property type="term" value="F:glycosyltransferase activity"/>
    <property type="evidence" value="ECO:0007669"/>
    <property type="project" value="UniProtKB-KW"/>
</dbReference>
<dbReference type="Pfam" id="PF00156">
    <property type="entry name" value="Pribosyltran"/>
    <property type="match status" value="1"/>
</dbReference>
<dbReference type="InterPro" id="IPR000836">
    <property type="entry name" value="PRTase_dom"/>
</dbReference>